<evidence type="ECO:0000313" key="2">
    <source>
        <dbReference type="EMBL" id="TGK05103.1"/>
    </source>
</evidence>
<gene>
    <name evidence="2" type="ORF">EHO57_00005</name>
    <name evidence="3" type="ORF">EHQ53_15765</name>
</gene>
<name>A0A5F1ZN21_9LEPT</name>
<feature type="domain" description="PilZ" evidence="1">
    <location>
        <begin position="36"/>
        <end position="119"/>
    </location>
</feature>
<dbReference type="Proteomes" id="UP000297946">
    <property type="component" value="Unassembled WGS sequence"/>
</dbReference>
<evidence type="ECO:0000313" key="5">
    <source>
        <dbReference type="Proteomes" id="UP000297946"/>
    </source>
</evidence>
<dbReference type="OrthoDB" id="428497at2"/>
<evidence type="ECO:0000259" key="1">
    <source>
        <dbReference type="Pfam" id="PF07238"/>
    </source>
</evidence>
<dbReference type="Gene3D" id="2.40.10.220">
    <property type="entry name" value="predicted glycosyltransferase like domains"/>
    <property type="match status" value="1"/>
</dbReference>
<dbReference type="Proteomes" id="UP000297273">
    <property type="component" value="Unassembled WGS sequence"/>
</dbReference>
<dbReference type="InterPro" id="IPR029063">
    <property type="entry name" value="SAM-dependent_MTases_sf"/>
</dbReference>
<sequence length="505" mass="57907">MEKTSSNQIDRNSEKLIPKEEVFVPTYRCLYRIHSVNGESKTIEALLGDISKYGTRIVCDERIMASPSLGAVLGMSIFTDVLQYSRKLRGVIRWEKRSEKGWEYGIQFDEPIHLDLFRAIHNTLTGIKVRVESAEPKTPHQKALSIVFQTKEKIQSIQPLLSQLESSLNDYEYAVGYNLKEEIYHSVFLLLGPIYNFLKEKTNELYHELNPSEIEYNFSYLREELQCYLFLDPFVKRATTKPLGYAGDFEMMDAIYRDTNEGTNLLGKSLHKCTLNLKSAQAVFHRQNFFYRTILDRLKKKEGRLCVLSVACGPAREMVTLINDADQQLLDKLTIYLLDQDPRAITEAKHGIRIALLKNHKQVDFHCLNVEIARFAANPGKYVDQTGIDMIYSAGLFDYIKMKTAQKICSHLYSLLDPNGEIFLGNFSDASDEIGIMEVMDWSLIYRSDEELTKFADSIQGPKTVGVIDDVFPQKFFYLTKAKDLKQENGLIRKIEKVDDASAIS</sequence>
<evidence type="ECO:0000313" key="3">
    <source>
        <dbReference type="EMBL" id="TGL38239.1"/>
    </source>
</evidence>
<dbReference type="EMBL" id="RQER01000001">
    <property type="protein sequence ID" value="TGK05103.1"/>
    <property type="molecule type" value="Genomic_DNA"/>
</dbReference>
<dbReference type="Gene3D" id="3.40.50.150">
    <property type="entry name" value="Vaccinia Virus protein VP39"/>
    <property type="match status" value="1"/>
</dbReference>
<dbReference type="RefSeq" id="WP_135646741.1">
    <property type="nucleotide sequence ID" value="NZ_RQER01000001.1"/>
</dbReference>
<reference evidence="3" key="1">
    <citation type="submission" date="2018-10" db="EMBL/GenBank/DDBJ databases">
        <authorList>
            <person name="Vincent A.T."/>
            <person name="Schiettekatte O."/>
            <person name="Bourhy P."/>
            <person name="Veyrier F.J."/>
            <person name="Picardeau M."/>
        </authorList>
    </citation>
    <scope>NUCLEOTIDE SEQUENCE</scope>
    <source>
        <strain evidence="3">201702690</strain>
    </source>
</reference>
<reference evidence="2 5" key="2">
    <citation type="journal article" date="2019" name="PLoS Negl. Trop. Dis.">
        <title>Revisiting the worldwide diversity of Leptospira species in the environment.</title>
        <authorList>
            <person name="Vincent A.T."/>
            <person name="Schiettekatte O."/>
            <person name="Bourhy P."/>
            <person name="Veyrier F.J."/>
            <person name="Picardeau M."/>
        </authorList>
    </citation>
    <scope>NUCLEOTIDE SEQUENCE [LARGE SCALE GENOMIC DNA]</scope>
    <source>
        <strain evidence="3">201702690</strain>
        <strain evidence="2 5">SSW18</strain>
    </source>
</reference>
<dbReference type="AlphaFoldDB" id="A0A5F1ZN21"/>
<dbReference type="EMBL" id="RQGC01000013">
    <property type="protein sequence ID" value="TGL38239.1"/>
    <property type="molecule type" value="Genomic_DNA"/>
</dbReference>
<protein>
    <recommendedName>
        <fullName evidence="1">PilZ domain-containing protein</fullName>
    </recommendedName>
</protein>
<dbReference type="SUPFAM" id="SSF141371">
    <property type="entry name" value="PilZ domain-like"/>
    <property type="match status" value="1"/>
</dbReference>
<accession>A0A5F1ZN21</accession>
<keyword evidence="4" id="KW-1185">Reference proteome</keyword>
<organism evidence="2 5">
    <name type="scientific">Leptospira langatensis</name>
    <dbReference type="NCBI Taxonomy" id="2484983"/>
    <lineage>
        <taxon>Bacteria</taxon>
        <taxon>Pseudomonadati</taxon>
        <taxon>Spirochaetota</taxon>
        <taxon>Spirochaetia</taxon>
        <taxon>Leptospirales</taxon>
        <taxon>Leptospiraceae</taxon>
        <taxon>Leptospira</taxon>
    </lineage>
</organism>
<dbReference type="Pfam" id="PF07238">
    <property type="entry name" value="PilZ"/>
    <property type="match status" value="1"/>
</dbReference>
<evidence type="ECO:0000313" key="4">
    <source>
        <dbReference type="Proteomes" id="UP000297273"/>
    </source>
</evidence>
<comment type="caution">
    <text evidence="2">The sequence shown here is derived from an EMBL/GenBank/DDBJ whole genome shotgun (WGS) entry which is preliminary data.</text>
</comment>
<proteinExistence type="predicted"/>
<dbReference type="GO" id="GO:0035438">
    <property type="term" value="F:cyclic-di-GMP binding"/>
    <property type="evidence" value="ECO:0007669"/>
    <property type="project" value="InterPro"/>
</dbReference>
<dbReference type="SUPFAM" id="SSF53335">
    <property type="entry name" value="S-adenosyl-L-methionine-dependent methyltransferases"/>
    <property type="match status" value="1"/>
</dbReference>
<dbReference type="InterPro" id="IPR009875">
    <property type="entry name" value="PilZ_domain"/>
</dbReference>